<dbReference type="OrthoDB" id="9791297at2"/>
<feature type="domain" description="Cupin type-2" evidence="1">
    <location>
        <begin position="45"/>
        <end position="112"/>
    </location>
</feature>
<dbReference type="PATRIC" id="fig|1330330.3.peg.1968"/>
<dbReference type="AlphaFoldDB" id="A0A0G2ZES5"/>
<proteinExistence type="predicted"/>
<gene>
    <name evidence="2" type="ORF">IX53_09660</name>
</gene>
<evidence type="ECO:0000313" key="2">
    <source>
        <dbReference type="EMBL" id="AKI98049.1"/>
    </source>
</evidence>
<protein>
    <submittedName>
        <fullName evidence="2">Cupin</fullName>
    </submittedName>
</protein>
<dbReference type="CDD" id="cd02222">
    <property type="entry name" value="cupin_TM1459-like"/>
    <property type="match status" value="1"/>
</dbReference>
<dbReference type="InterPro" id="IPR014710">
    <property type="entry name" value="RmlC-like_jellyroll"/>
</dbReference>
<organism evidence="2 3">
    <name type="scientific">Kosmotoga pacifica</name>
    <dbReference type="NCBI Taxonomy" id="1330330"/>
    <lineage>
        <taxon>Bacteria</taxon>
        <taxon>Thermotogati</taxon>
        <taxon>Thermotogota</taxon>
        <taxon>Thermotogae</taxon>
        <taxon>Kosmotogales</taxon>
        <taxon>Kosmotogaceae</taxon>
        <taxon>Kosmotoga</taxon>
    </lineage>
</organism>
<dbReference type="Proteomes" id="UP000035159">
    <property type="component" value="Chromosome"/>
</dbReference>
<name>A0A0G2ZES5_9BACT</name>
<sequence length="119" mass="13305">MEGKIITGKALEITPQKFDNDKVKGVEKRVLIGKKLDAPNFVMRLFTVAPGGYSPKHSHNWEHEVYIVSGTVTVVTPEGEIKLEEGSFVYVPKNVEHQFRNDSTETLNFICVIPAYAGE</sequence>
<dbReference type="EMBL" id="CP011232">
    <property type="protein sequence ID" value="AKI98049.1"/>
    <property type="molecule type" value="Genomic_DNA"/>
</dbReference>
<evidence type="ECO:0000259" key="1">
    <source>
        <dbReference type="Pfam" id="PF07883"/>
    </source>
</evidence>
<keyword evidence="3" id="KW-1185">Reference proteome</keyword>
<dbReference type="PANTHER" id="PTHR37694:SF1">
    <property type="entry name" value="SLR8022 PROTEIN"/>
    <property type="match status" value="1"/>
</dbReference>
<reference evidence="2 3" key="1">
    <citation type="submission" date="2015-04" db="EMBL/GenBank/DDBJ databases">
        <title>Complete Genome Sequence of Kosmotoga pacifica SLHLJ1.</title>
        <authorList>
            <person name="Jiang L.J."/>
            <person name="Shao Z.Z."/>
            <person name="Jebbar M."/>
        </authorList>
    </citation>
    <scope>NUCLEOTIDE SEQUENCE [LARGE SCALE GENOMIC DNA]</scope>
    <source>
        <strain evidence="2 3">SLHLJ1</strain>
    </source>
</reference>
<evidence type="ECO:0000313" key="3">
    <source>
        <dbReference type="Proteomes" id="UP000035159"/>
    </source>
</evidence>
<dbReference type="STRING" id="1330330.IX53_09660"/>
<dbReference type="RefSeq" id="WP_047755184.1">
    <property type="nucleotide sequence ID" value="NZ_CAJUHA010000001.1"/>
</dbReference>
<dbReference type="InterPro" id="IPR013096">
    <property type="entry name" value="Cupin_2"/>
</dbReference>
<dbReference type="PANTHER" id="PTHR37694">
    <property type="entry name" value="SLR8022 PROTEIN"/>
    <property type="match status" value="1"/>
</dbReference>
<dbReference type="Pfam" id="PF07883">
    <property type="entry name" value="Cupin_2"/>
    <property type="match status" value="1"/>
</dbReference>
<dbReference type="InterPro" id="IPR011051">
    <property type="entry name" value="RmlC_Cupin_sf"/>
</dbReference>
<dbReference type="SUPFAM" id="SSF51182">
    <property type="entry name" value="RmlC-like cupins"/>
    <property type="match status" value="1"/>
</dbReference>
<dbReference type="KEGG" id="kpf:IX53_09660"/>
<accession>A0A0G2ZES5</accession>
<dbReference type="Gene3D" id="2.60.120.10">
    <property type="entry name" value="Jelly Rolls"/>
    <property type="match status" value="1"/>
</dbReference>